<name>A0A3B1B4G8_9ZZZZ</name>
<gene>
    <name evidence="2" type="ORF">MNBD_GAMMA21-2425</name>
</gene>
<evidence type="ECO:0000313" key="2">
    <source>
        <dbReference type="EMBL" id="VAW99946.1"/>
    </source>
</evidence>
<dbReference type="PROSITE" id="PS50234">
    <property type="entry name" value="VWFA"/>
    <property type="match status" value="1"/>
</dbReference>
<dbReference type="AlphaFoldDB" id="A0A3B1B4G8"/>
<dbReference type="EMBL" id="UOFR01000070">
    <property type="protein sequence ID" value="VAW99946.1"/>
    <property type="molecule type" value="Genomic_DNA"/>
</dbReference>
<sequence length="249" mass="26805">MKYLKYTGVLAILLLASCEEVAFDADLKNAELNVPVATVSPVWPFIDENESSRISADLLRKNIYIVFDGSGSMADRDCSGGSPKINVARTAFKDFLGNVPKDANVGLHIFDRQGNREVVSLGINNRDSLSEAINSVVPRSGTPLGPAIKSAYRQMTAQAKNQLGYGEYHLVVITDGIANSGQESGAIVETILSESPVIMHTIGFCIGTRHALNKPGQVFYKAADDRESLVVGLQGVLAESPDYAVVNFQ</sequence>
<dbReference type="SUPFAM" id="SSF53300">
    <property type="entry name" value="vWA-like"/>
    <property type="match status" value="1"/>
</dbReference>
<proteinExistence type="predicted"/>
<dbReference type="PROSITE" id="PS51257">
    <property type="entry name" value="PROKAR_LIPOPROTEIN"/>
    <property type="match status" value="1"/>
</dbReference>
<protein>
    <recommendedName>
        <fullName evidence="1">VWFA domain-containing protein</fullName>
    </recommendedName>
</protein>
<accession>A0A3B1B4G8</accession>
<evidence type="ECO:0000259" key="1">
    <source>
        <dbReference type="PROSITE" id="PS50234"/>
    </source>
</evidence>
<dbReference type="InterPro" id="IPR002035">
    <property type="entry name" value="VWF_A"/>
</dbReference>
<dbReference type="Pfam" id="PF00092">
    <property type="entry name" value="VWA"/>
    <property type="match status" value="1"/>
</dbReference>
<dbReference type="SMART" id="SM00327">
    <property type="entry name" value="VWA"/>
    <property type="match status" value="1"/>
</dbReference>
<dbReference type="Gene3D" id="3.40.50.410">
    <property type="entry name" value="von Willebrand factor, type A domain"/>
    <property type="match status" value="1"/>
</dbReference>
<organism evidence="2">
    <name type="scientific">hydrothermal vent metagenome</name>
    <dbReference type="NCBI Taxonomy" id="652676"/>
    <lineage>
        <taxon>unclassified sequences</taxon>
        <taxon>metagenomes</taxon>
        <taxon>ecological metagenomes</taxon>
    </lineage>
</organism>
<dbReference type="InterPro" id="IPR036465">
    <property type="entry name" value="vWFA_dom_sf"/>
</dbReference>
<reference evidence="2" key="1">
    <citation type="submission" date="2018-06" db="EMBL/GenBank/DDBJ databases">
        <authorList>
            <person name="Zhirakovskaya E."/>
        </authorList>
    </citation>
    <scope>NUCLEOTIDE SEQUENCE</scope>
</reference>
<feature type="domain" description="VWFA" evidence="1">
    <location>
        <begin position="62"/>
        <end position="204"/>
    </location>
</feature>